<dbReference type="InterPro" id="IPR023027">
    <property type="entry name" value="Mannitol_DH_CS"/>
</dbReference>
<evidence type="ECO:0000256" key="1">
    <source>
        <dbReference type="ARBA" id="ARBA00023002"/>
    </source>
</evidence>
<sequence length="493" mass="53379">MQLSRQTLSRLPAGVHVPDFDPTRLKPGIVHLGCGNFHRAHQVAATQAAIEQMGHAGEDWGIVSASMRKPELAQTLTAQDNLYTLLTRAPDSTQASVMAAITQTVFARAEGETLAARIAAPLTRIVTLTVTASGYYLTAEGRLDPRSKAIVTDLKASRPRTAVGILARGLELVRARGGVPPVILCCDNVNENGATLRQAVMDFAALRGDDKLAAWIGQNVQFPDSMVDRIVPTTTENDLQDAKRLLGGLDDAAPVSAEPWFRWIISNFDGPRPLWEAYEGTRFVEDVGVFERAKLQMLNGAHMLLAYAGGLAGLDTVAQAASDPALGGLVERFMRDEQTAGIDLTSARLDTYAEDLMTRFRNPTIVHEALRIGRNGSAKMAGRVLRPMRENLEAGRSVGGAHLLIASWIHWFTEHDQGVPDRKLADPRAETLREICARTRGNPQAKAQEFLGMENVFGAPLPDHEAQVAAIAGLLQRFETQGVPAVLEALANA</sequence>
<dbReference type="InterPro" id="IPR013131">
    <property type="entry name" value="Mannitol_DH_N"/>
</dbReference>
<name>A0A5C1YPX8_9PROT</name>
<dbReference type="PROSITE" id="PS00974">
    <property type="entry name" value="MANNITOL_DHGENASE"/>
    <property type="match status" value="1"/>
</dbReference>
<dbReference type="Pfam" id="PF01232">
    <property type="entry name" value="Mannitol_dh"/>
    <property type="match status" value="1"/>
</dbReference>
<evidence type="ECO:0000259" key="3">
    <source>
        <dbReference type="Pfam" id="PF01232"/>
    </source>
</evidence>
<dbReference type="PANTHER" id="PTHR43362:SF1">
    <property type="entry name" value="MANNITOL DEHYDROGENASE 2-RELATED"/>
    <property type="match status" value="1"/>
</dbReference>
<evidence type="ECO:0000313" key="5">
    <source>
        <dbReference type="EMBL" id="QEO17320.1"/>
    </source>
</evidence>
<feature type="domain" description="Mannitol dehydrogenase N-terminal" evidence="3">
    <location>
        <begin position="28"/>
        <end position="276"/>
    </location>
</feature>
<dbReference type="OrthoDB" id="271711at2"/>
<dbReference type="InterPro" id="IPR013328">
    <property type="entry name" value="6PGD_dom2"/>
</dbReference>
<evidence type="ECO:0000256" key="2">
    <source>
        <dbReference type="ARBA" id="ARBA00023027"/>
    </source>
</evidence>
<dbReference type="InterPro" id="IPR008927">
    <property type="entry name" value="6-PGluconate_DH-like_C_sf"/>
</dbReference>
<gene>
    <name evidence="5" type="ORF">FLP30_05930</name>
</gene>
<dbReference type="Pfam" id="PF08125">
    <property type="entry name" value="Mannitol_dh_C"/>
    <property type="match status" value="1"/>
</dbReference>
<dbReference type="EMBL" id="CP043506">
    <property type="protein sequence ID" value="QEO17320.1"/>
    <property type="molecule type" value="Genomic_DNA"/>
</dbReference>
<feature type="domain" description="Mannitol dehydrogenase C-terminal" evidence="4">
    <location>
        <begin position="286"/>
        <end position="476"/>
    </location>
</feature>
<dbReference type="GO" id="GO:0019594">
    <property type="term" value="P:mannitol metabolic process"/>
    <property type="evidence" value="ECO:0007669"/>
    <property type="project" value="InterPro"/>
</dbReference>
<reference evidence="5 6" key="1">
    <citation type="submission" date="2019-09" db="EMBL/GenBank/DDBJ databases">
        <title>Genome sequencing of strain KACC 21233.</title>
        <authorList>
            <person name="Heo J."/>
            <person name="Kim S.-J."/>
            <person name="Kim J.-S."/>
            <person name="Hong S.-B."/>
            <person name="Kwon S.-W."/>
        </authorList>
    </citation>
    <scope>NUCLEOTIDE SEQUENCE [LARGE SCALE GENOMIC DNA]</scope>
    <source>
        <strain evidence="5 6">KACC 21233</strain>
    </source>
</reference>
<dbReference type="PRINTS" id="PR00084">
    <property type="entry name" value="MTLDHDRGNASE"/>
</dbReference>
<dbReference type="InterPro" id="IPR036291">
    <property type="entry name" value="NAD(P)-bd_dom_sf"/>
</dbReference>
<dbReference type="InterPro" id="IPR050988">
    <property type="entry name" value="Mannitol_DH/Oxidoreductase"/>
</dbReference>
<dbReference type="InterPro" id="IPR000669">
    <property type="entry name" value="Mannitol_DH"/>
</dbReference>
<dbReference type="KEGG" id="acek:FLP30_05930"/>
<organism evidence="5 6">
    <name type="scientific">Acetobacter vaccinii</name>
    <dbReference type="NCBI Taxonomy" id="2592655"/>
    <lineage>
        <taxon>Bacteria</taxon>
        <taxon>Pseudomonadati</taxon>
        <taxon>Pseudomonadota</taxon>
        <taxon>Alphaproteobacteria</taxon>
        <taxon>Acetobacterales</taxon>
        <taxon>Acetobacteraceae</taxon>
        <taxon>Acetobacter</taxon>
    </lineage>
</organism>
<keyword evidence="6" id="KW-1185">Reference proteome</keyword>
<keyword evidence="1" id="KW-0560">Oxidoreductase</keyword>
<dbReference type="SUPFAM" id="SSF51735">
    <property type="entry name" value="NAD(P)-binding Rossmann-fold domains"/>
    <property type="match status" value="1"/>
</dbReference>
<dbReference type="Gene3D" id="3.40.50.720">
    <property type="entry name" value="NAD(P)-binding Rossmann-like Domain"/>
    <property type="match status" value="1"/>
</dbReference>
<dbReference type="PANTHER" id="PTHR43362">
    <property type="entry name" value="MANNITOL DEHYDROGENASE DSF1-RELATED"/>
    <property type="match status" value="1"/>
</dbReference>
<dbReference type="Gene3D" id="1.10.1040.10">
    <property type="entry name" value="N-(1-d-carboxylethyl)-l-norvaline Dehydrogenase, domain 2"/>
    <property type="match status" value="1"/>
</dbReference>
<evidence type="ECO:0000259" key="4">
    <source>
        <dbReference type="Pfam" id="PF08125"/>
    </source>
</evidence>
<dbReference type="InterPro" id="IPR013118">
    <property type="entry name" value="Mannitol_DH_C"/>
</dbReference>
<dbReference type="AlphaFoldDB" id="A0A5C1YPX8"/>
<accession>A0A5C1YPX8</accession>
<evidence type="ECO:0000313" key="6">
    <source>
        <dbReference type="Proteomes" id="UP000324536"/>
    </source>
</evidence>
<proteinExistence type="predicted"/>
<dbReference type="GO" id="GO:0016616">
    <property type="term" value="F:oxidoreductase activity, acting on the CH-OH group of donors, NAD or NADP as acceptor"/>
    <property type="evidence" value="ECO:0007669"/>
    <property type="project" value="TreeGrafter"/>
</dbReference>
<dbReference type="SUPFAM" id="SSF48179">
    <property type="entry name" value="6-phosphogluconate dehydrogenase C-terminal domain-like"/>
    <property type="match status" value="1"/>
</dbReference>
<keyword evidence="2" id="KW-0520">NAD</keyword>
<dbReference type="Proteomes" id="UP000324536">
    <property type="component" value="Chromosome"/>
</dbReference>
<protein>
    <submittedName>
        <fullName evidence="5">Mannitol dehydrogenase family protein</fullName>
    </submittedName>
</protein>
<dbReference type="RefSeq" id="WP_149278998.1">
    <property type="nucleotide sequence ID" value="NZ_CP043506.1"/>
</dbReference>